<evidence type="ECO:0000313" key="9">
    <source>
        <dbReference type="Proteomes" id="UP000004978"/>
    </source>
</evidence>
<dbReference type="GO" id="GO:0005737">
    <property type="term" value="C:cytoplasm"/>
    <property type="evidence" value="ECO:0007669"/>
    <property type="project" value="UniProtKB-SubCell"/>
</dbReference>
<dbReference type="Pfam" id="PF00085">
    <property type="entry name" value="Thioredoxin"/>
    <property type="match status" value="1"/>
</dbReference>
<protein>
    <recommendedName>
        <fullName evidence="5">Thioredoxin</fullName>
    </recommendedName>
</protein>
<evidence type="ECO:0000256" key="2">
    <source>
        <dbReference type="ARBA" id="ARBA00022490"/>
    </source>
</evidence>
<evidence type="ECO:0000256" key="6">
    <source>
        <dbReference type="PIRSR" id="PIRSR000077-4"/>
    </source>
</evidence>
<keyword evidence="3 6" id="KW-1015">Disulfide bond</keyword>
<dbReference type="InterPro" id="IPR005746">
    <property type="entry name" value="Thioredoxin"/>
</dbReference>
<comment type="subcellular location">
    <subcellularLocation>
        <location evidence="1">Cytoplasm</location>
    </subcellularLocation>
</comment>
<dbReference type="PIRSF" id="PIRSF000077">
    <property type="entry name" value="Thioredoxin"/>
    <property type="match status" value="1"/>
</dbReference>
<evidence type="ECO:0000256" key="3">
    <source>
        <dbReference type="ARBA" id="ARBA00023157"/>
    </source>
</evidence>
<name>F9UKI5_9BACT</name>
<evidence type="ECO:0000256" key="4">
    <source>
        <dbReference type="ARBA" id="ARBA00038353"/>
    </source>
</evidence>
<feature type="disulfide bond" description="Redox-active" evidence="6">
    <location>
        <begin position="32"/>
        <end position="35"/>
    </location>
</feature>
<dbReference type="EMBL" id="AFXA01000011">
    <property type="protein sequence ID" value="EGV00190.1"/>
    <property type="molecule type" value="Genomic_DNA"/>
</dbReference>
<dbReference type="SUPFAM" id="SSF52833">
    <property type="entry name" value="Thioredoxin-like"/>
    <property type="match status" value="1"/>
</dbReference>
<dbReference type="CDD" id="cd02947">
    <property type="entry name" value="TRX_family"/>
    <property type="match status" value="1"/>
</dbReference>
<dbReference type="PROSITE" id="PS00194">
    <property type="entry name" value="THIOREDOXIN_1"/>
    <property type="match status" value="1"/>
</dbReference>
<comment type="caution">
    <text evidence="8">The sequence shown here is derived from an EMBL/GenBank/DDBJ whole genome shotgun (WGS) entry which is preliminary data.</text>
</comment>
<sequence>MLQLREITTKEYKDEISKEQGLYVLVFHALWCPPCKMFKHTLEEVVSKNNVPVYRVDVDANQDLTAEFGVTSMPTWFIFKDGKQVQKGLGYMPHPTFELELKKHM</sequence>
<evidence type="ECO:0000259" key="7">
    <source>
        <dbReference type="PROSITE" id="PS51352"/>
    </source>
</evidence>
<dbReference type="InterPro" id="IPR050620">
    <property type="entry name" value="Thioredoxin_H-type-like"/>
</dbReference>
<dbReference type="InterPro" id="IPR017937">
    <property type="entry name" value="Thioredoxin_CS"/>
</dbReference>
<dbReference type="AlphaFoldDB" id="F9UKI5"/>
<proteinExistence type="inferred from homology"/>
<keyword evidence="9" id="KW-1185">Reference proteome</keyword>
<organism evidence="8 9">
    <name type="scientific">Mycoplasmopsis columbina SF7</name>
    <dbReference type="NCBI Taxonomy" id="1037410"/>
    <lineage>
        <taxon>Bacteria</taxon>
        <taxon>Bacillati</taxon>
        <taxon>Mycoplasmatota</taxon>
        <taxon>Mycoplasmoidales</taxon>
        <taxon>Metamycoplasmataceae</taxon>
        <taxon>Mycoplasmopsis</taxon>
    </lineage>
</organism>
<evidence type="ECO:0000256" key="5">
    <source>
        <dbReference type="PIRNR" id="PIRNR000077"/>
    </source>
</evidence>
<dbReference type="Gene3D" id="3.40.30.10">
    <property type="entry name" value="Glutaredoxin"/>
    <property type="match status" value="1"/>
</dbReference>
<keyword evidence="6" id="KW-0676">Redox-active center</keyword>
<dbReference type="STRING" id="1037410.MCSF7_01991"/>
<evidence type="ECO:0000256" key="1">
    <source>
        <dbReference type="ARBA" id="ARBA00004496"/>
    </source>
</evidence>
<dbReference type="GO" id="GO:0015035">
    <property type="term" value="F:protein-disulfide reductase activity"/>
    <property type="evidence" value="ECO:0007669"/>
    <property type="project" value="InterPro"/>
</dbReference>
<gene>
    <name evidence="8" type="ORF">MCSF7_01991</name>
</gene>
<dbReference type="PROSITE" id="PS51352">
    <property type="entry name" value="THIOREDOXIN_2"/>
    <property type="match status" value="1"/>
</dbReference>
<feature type="domain" description="Thioredoxin" evidence="7">
    <location>
        <begin position="1"/>
        <end position="105"/>
    </location>
</feature>
<dbReference type="PANTHER" id="PTHR10438:SF468">
    <property type="entry name" value="THIOREDOXIN-1-RELATED"/>
    <property type="match status" value="1"/>
</dbReference>
<dbReference type="RefSeq" id="WP_006608803.1">
    <property type="nucleotide sequence ID" value="NZ_AFXA01000011.1"/>
</dbReference>
<evidence type="ECO:0000313" key="8">
    <source>
        <dbReference type="EMBL" id="EGV00190.1"/>
    </source>
</evidence>
<dbReference type="PANTHER" id="PTHR10438">
    <property type="entry name" value="THIOREDOXIN"/>
    <property type="match status" value="1"/>
</dbReference>
<dbReference type="Proteomes" id="UP000004978">
    <property type="component" value="Unassembled WGS sequence"/>
</dbReference>
<keyword evidence="2" id="KW-0963">Cytoplasm</keyword>
<comment type="similarity">
    <text evidence="4">Belongs to the thioredoxin family. Plant H-type subfamily.</text>
</comment>
<dbReference type="InterPro" id="IPR036249">
    <property type="entry name" value="Thioredoxin-like_sf"/>
</dbReference>
<dbReference type="eggNOG" id="COG3118">
    <property type="taxonomic scope" value="Bacteria"/>
</dbReference>
<reference evidence="8 9" key="1">
    <citation type="journal article" date="2013" name="Genome Announc.">
        <title>Genome Sequence of Mycoplasma columbinum Strain SF7.</title>
        <authorList>
            <person name="Guo Z."/>
            <person name="Xu X."/>
            <person name="Zheng Q."/>
            <person name="Li T."/>
            <person name="Kuang S."/>
            <person name="Zhang Z."/>
            <person name="Chen Y."/>
            <person name="Lu X."/>
            <person name="Zhou R."/>
            <person name="Bi D."/>
            <person name="Jin H."/>
        </authorList>
    </citation>
    <scope>NUCLEOTIDE SEQUENCE [LARGE SCALE GENOMIC DNA]</scope>
    <source>
        <strain evidence="8 9">SF7</strain>
    </source>
</reference>
<dbReference type="InterPro" id="IPR013766">
    <property type="entry name" value="Thioredoxin_domain"/>
</dbReference>
<accession>F9UKI5</accession>